<dbReference type="GO" id="GO:0008270">
    <property type="term" value="F:zinc ion binding"/>
    <property type="evidence" value="ECO:0007669"/>
    <property type="project" value="UniProtKB-KW"/>
</dbReference>
<reference evidence="5" key="1">
    <citation type="submission" date="2021-06" db="EMBL/GenBank/DDBJ databases">
        <authorList>
            <person name="Hodson N. C."/>
            <person name="Mongue J. A."/>
            <person name="Jaron S. K."/>
        </authorList>
    </citation>
    <scope>NUCLEOTIDE SEQUENCE</scope>
</reference>
<accession>A0A8J2JVE5</accession>
<evidence type="ECO:0000256" key="3">
    <source>
        <dbReference type="PROSITE-ProRule" id="PRU00175"/>
    </source>
</evidence>
<dbReference type="InterPro" id="IPR001841">
    <property type="entry name" value="Znf_RING"/>
</dbReference>
<dbReference type="PROSITE" id="PS50089">
    <property type="entry name" value="ZF_RING_2"/>
    <property type="match status" value="1"/>
</dbReference>
<organism evidence="5 6">
    <name type="scientific">Allacma fusca</name>
    <dbReference type="NCBI Taxonomy" id="39272"/>
    <lineage>
        <taxon>Eukaryota</taxon>
        <taxon>Metazoa</taxon>
        <taxon>Ecdysozoa</taxon>
        <taxon>Arthropoda</taxon>
        <taxon>Hexapoda</taxon>
        <taxon>Collembola</taxon>
        <taxon>Symphypleona</taxon>
        <taxon>Sminthuridae</taxon>
        <taxon>Allacma</taxon>
    </lineage>
</organism>
<evidence type="ECO:0000259" key="4">
    <source>
        <dbReference type="PROSITE" id="PS50089"/>
    </source>
</evidence>
<comment type="caution">
    <text evidence="5">The sequence shown here is derived from an EMBL/GenBank/DDBJ whole genome shotgun (WGS) entry which is preliminary data.</text>
</comment>
<gene>
    <name evidence="5" type="ORF">AFUS01_LOCUS14905</name>
</gene>
<feature type="domain" description="RING-type" evidence="4">
    <location>
        <begin position="229"/>
        <end position="263"/>
    </location>
</feature>
<evidence type="ECO:0000256" key="1">
    <source>
        <dbReference type="ARBA" id="ARBA00022771"/>
    </source>
</evidence>
<proteinExistence type="predicted"/>
<evidence type="ECO:0000256" key="2">
    <source>
        <dbReference type="ARBA" id="ARBA00022833"/>
    </source>
</evidence>
<keyword evidence="6" id="KW-1185">Reference proteome</keyword>
<sequence>MKKIGPSVPVDLVTKFVSTRTNDFMEVKLDWEEIEHPKFSRTGVCFNKNEIIEIENRVRNLLPEVRALTGAAHCYKYGKFGLNDFERDILLSDVEILKKLRDECVRAILPAYAEAVTIEEYAKFIYASNQRQESFIASMKEILSGRPEISQLHNMQLLLDKQVEVVLQVREKFKAIQKSNRRIPGAASVANNIGPNLDELKNCVWAALEESISRRIEAGLTAEDGKFDCKICVGNEITHVFPQCGHATCSVCLPFLDRCHMCRSSIAGAIRLYN</sequence>
<name>A0A8J2JVE5_9HEXA</name>
<evidence type="ECO:0000313" key="5">
    <source>
        <dbReference type="EMBL" id="CAG7725969.1"/>
    </source>
</evidence>
<dbReference type="Pfam" id="PF13920">
    <property type="entry name" value="zf-C3HC4_3"/>
    <property type="match status" value="1"/>
</dbReference>
<dbReference type="Proteomes" id="UP000708208">
    <property type="component" value="Unassembled WGS sequence"/>
</dbReference>
<dbReference type="EMBL" id="CAJVCH010129062">
    <property type="protein sequence ID" value="CAG7725969.1"/>
    <property type="molecule type" value="Genomic_DNA"/>
</dbReference>
<keyword evidence="1 3" id="KW-0863">Zinc-finger</keyword>
<keyword evidence="1 3" id="KW-0479">Metal-binding</keyword>
<keyword evidence="2" id="KW-0862">Zinc</keyword>
<protein>
    <recommendedName>
        <fullName evidence="4">RING-type domain-containing protein</fullName>
    </recommendedName>
</protein>
<dbReference type="AlphaFoldDB" id="A0A8J2JVE5"/>
<evidence type="ECO:0000313" key="6">
    <source>
        <dbReference type="Proteomes" id="UP000708208"/>
    </source>
</evidence>